<evidence type="ECO:0000313" key="2">
    <source>
        <dbReference type="Proteomes" id="UP000295136"/>
    </source>
</evidence>
<dbReference type="Proteomes" id="UP000295136">
    <property type="component" value="Unassembled WGS sequence"/>
</dbReference>
<accession>A0A4R5FZ31</accession>
<dbReference type="AlphaFoldDB" id="A0A4R5FZ31"/>
<proteinExistence type="predicted"/>
<protein>
    <submittedName>
        <fullName evidence="1">Uncharacterized protein</fullName>
    </submittedName>
</protein>
<sequence>MADISMTDRCDCGATAGPLGLCVDYYHGILAEEQSDPQMFRWHAPVVVTYLLQHPSEAHEKYLDDQFRQLQLYVDQGLDALLRLAAHSVARNNHRARRGYDMAPLAAYAPLPKGEPPGFSASFSGLPFKDGSFVFDGHLAYGDRIKAIAEATVESWTSVQS</sequence>
<dbReference type="InterPro" id="IPR045990">
    <property type="entry name" value="DUF5946"/>
</dbReference>
<dbReference type="RefSeq" id="WP_132627689.1">
    <property type="nucleotide sequence ID" value="NZ_SMLD01000001.1"/>
</dbReference>
<comment type="caution">
    <text evidence="1">The sequence shown here is derived from an EMBL/GenBank/DDBJ whole genome shotgun (WGS) entry which is preliminary data.</text>
</comment>
<dbReference type="Pfam" id="PF19371">
    <property type="entry name" value="DUF5946"/>
    <property type="match status" value="1"/>
</dbReference>
<keyword evidence="2" id="KW-1185">Reference proteome</keyword>
<gene>
    <name evidence="1" type="ORF">E1295_00895</name>
</gene>
<evidence type="ECO:0000313" key="1">
    <source>
        <dbReference type="EMBL" id="TDE60426.1"/>
    </source>
</evidence>
<name>A0A4R5FZ31_9ACTN</name>
<dbReference type="EMBL" id="SMLD01000001">
    <property type="protein sequence ID" value="TDE60426.1"/>
    <property type="molecule type" value="Genomic_DNA"/>
</dbReference>
<reference evidence="1 2" key="1">
    <citation type="submission" date="2019-03" db="EMBL/GenBank/DDBJ databases">
        <title>Draft genome sequences of novel Actinobacteria.</title>
        <authorList>
            <person name="Sahin N."/>
            <person name="Ay H."/>
            <person name="Saygin H."/>
        </authorList>
    </citation>
    <scope>NUCLEOTIDE SEQUENCE [LARGE SCALE GENOMIC DNA]</scope>
    <source>
        <strain evidence="1 2">6K102</strain>
    </source>
</reference>
<organism evidence="1 2">
    <name type="scientific">Nonomuraea mesophila</name>
    <dbReference type="NCBI Taxonomy" id="2530382"/>
    <lineage>
        <taxon>Bacteria</taxon>
        <taxon>Bacillati</taxon>
        <taxon>Actinomycetota</taxon>
        <taxon>Actinomycetes</taxon>
        <taxon>Streptosporangiales</taxon>
        <taxon>Streptosporangiaceae</taxon>
        <taxon>Nonomuraea</taxon>
    </lineage>
</organism>